<dbReference type="SUPFAM" id="SSF56436">
    <property type="entry name" value="C-type lectin-like"/>
    <property type="match status" value="1"/>
</dbReference>
<dbReference type="EMBL" id="UINC01028827">
    <property type="protein sequence ID" value="SVB10514.1"/>
    <property type="molecule type" value="Genomic_DNA"/>
</dbReference>
<dbReference type="Gene3D" id="3.90.1580.10">
    <property type="entry name" value="paralog of FGE (formylglycine-generating enzyme)"/>
    <property type="match status" value="1"/>
</dbReference>
<evidence type="ECO:0000313" key="2">
    <source>
        <dbReference type="EMBL" id="SVB10514.1"/>
    </source>
</evidence>
<protein>
    <recommendedName>
        <fullName evidence="1">Sulfatase-modifying factor enzyme-like domain-containing protein</fullName>
    </recommendedName>
</protein>
<dbReference type="InterPro" id="IPR016187">
    <property type="entry name" value="CTDL_fold"/>
</dbReference>
<dbReference type="InterPro" id="IPR005532">
    <property type="entry name" value="SUMF_dom"/>
</dbReference>
<accession>A0A382BA54</accession>
<dbReference type="InterPro" id="IPR051043">
    <property type="entry name" value="Sulfatase_Mod_Factor_Kinase"/>
</dbReference>
<organism evidence="2">
    <name type="scientific">marine metagenome</name>
    <dbReference type="NCBI Taxonomy" id="408172"/>
    <lineage>
        <taxon>unclassified sequences</taxon>
        <taxon>metagenomes</taxon>
        <taxon>ecological metagenomes</taxon>
    </lineage>
</organism>
<name>A0A382BA54_9ZZZZ</name>
<evidence type="ECO:0000259" key="1">
    <source>
        <dbReference type="Pfam" id="PF03781"/>
    </source>
</evidence>
<feature type="non-terminal residue" evidence="2">
    <location>
        <position position="218"/>
    </location>
</feature>
<sequence>MTLSSHNTLLMLCISLCCVGCDSGQAPGNPKAPVSNPQSGTLNPSIGMKFIKPGQFVRLTSRSQLVSITQGFWIGVHEITQKKYESVMSANPSFFKGPDLPVEKVSFLQALDFCRTLTAQDRKAGRISADMAYRLPTEAEWEYACLATAATAFSFGETEESVEEYAWTAETADDRTQPVGLKTPNAWGLHDMHGNVWEWVVDWFAPHPKAEQLVDPSG</sequence>
<dbReference type="GO" id="GO:0120147">
    <property type="term" value="F:formylglycine-generating oxidase activity"/>
    <property type="evidence" value="ECO:0007669"/>
    <property type="project" value="TreeGrafter"/>
</dbReference>
<dbReference type="PANTHER" id="PTHR23150">
    <property type="entry name" value="SULFATASE MODIFYING FACTOR 1, 2"/>
    <property type="match status" value="1"/>
</dbReference>
<reference evidence="2" key="1">
    <citation type="submission" date="2018-05" db="EMBL/GenBank/DDBJ databases">
        <authorList>
            <person name="Lanie J.A."/>
            <person name="Ng W.-L."/>
            <person name="Kazmierczak K.M."/>
            <person name="Andrzejewski T.M."/>
            <person name="Davidsen T.M."/>
            <person name="Wayne K.J."/>
            <person name="Tettelin H."/>
            <person name="Glass J.I."/>
            <person name="Rusch D."/>
            <person name="Podicherti R."/>
            <person name="Tsui H.-C.T."/>
            <person name="Winkler M.E."/>
        </authorList>
    </citation>
    <scope>NUCLEOTIDE SEQUENCE</scope>
</reference>
<dbReference type="Pfam" id="PF03781">
    <property type="entry name" value="FGE-sulfatase"/>
    <property type="match status" value="1"/>
</dbReference>
<dbReference type="AlphaFoldDB" id="A0A382BA54"/>
<dbReference type="PANTHER" id="PTHR23150:SF19">
    <property type="entry name" value="FORMYLGLYCINE-GENERATING ENZYME"/>
    <property type="match status" value="1"/>
</dbReference>
<gene>
    <name evidence="2" type="ORF">METZ01_LOCUS163368</name>
</gene>
<feature type="domain" description="Sulfatase-modifying factor enzyme-like" evidence="1">
    <location>
        <begin position="70"/>
        <end position="211"/>
    </location>
</feature>
<proteinExistence type="predicted"/>
<dbReference type="InterPro" id="IPR042095">
    <property type="entry name" value="SUMF_sf"/>
</dbReference>